<organism evidence="1 2">
    <name type="scientific">Setomelanomma holmii</name>
    <dbReference type="NCBI Taxonomy" id="210430"/>
    <lineage>
        <taxon>Eukaryota</taxon>
        <taxon>Fungi</taxon>
        <taxon>Dikarya</taxon>
        <taxon>Ascomycota</taxon>
        <taxon>Pezizomycotina</taxon>
        <taxon>Dothideomycetes</taxon>
        <taxon>Pleosporomycetidae</taxon>
        <taxon>Pleosporales</taxon>
        <taxon>Pleosporineae</taxon>
        <taxon>Phaeosphaeriaceae</taxon>
        <taxon>Setomelanomma</taxon>
    </lineage>
</organism>
<evidence type="ECO:0000313" key="1">
    <source>
        <dbReference type="EMBL" id="KAF2034231.1"/>
    </source>
</evidence>
<protein>
    <submittedName>
        <fullName evidence="1">Uncharacterized protein</fullName>
    </submittedName>
</protein>
<keyword evidence="2" id="KW-1185">Reference proteome</keyword>
<gene>
    <name evidence="1" type="ORF">EK21DRAFT_108270</name>
</gene>
<dbReference type="EMBL" id="ML978162">
    <property type="protein sequence ID" value="KAF2034231.1"/>
    <property type="molecule type" value="Genomic_DNA"/>
</dbReference>
<sequence>MADIDTKWGFGQLLAMMTLLFPAFAVVEAFKAKDSISDPESISLLEVYADELDEAS</sequence>
<proteinExistence type="predicted"/>
<name>A0A9P4LNT3_9PLEO</name>
<comment type="caution">
    <text evidence="1">The sequence shown here is derived from an EMBL/GenBank/DDBJ whole genome shotgun (WGS) entry which is preliminary data.</text>
</comment>
<reference evidence="1" key="1">
    <citation type="journal article" date="2020" name="Stud. Mycol.">
        <title>101 Dothideomycetes genomes: a test case for predicting lifestyles and emergence of pathogens.</title>
        <authorList>
            <person name="Haridas S."/>
            <person name="Albert R."/>
            <person name="Binder M."/>
            <person name="Bloem J."/>
            <person name="Labutti K."/>
            <person name="Salamov A."/>
            <person name="Andreopoulos B."/>
            <person name="Baker S."/>
            <person name="Barry K."/>
            <person name="Bills G."/>
            <person name="Bluhm B."/>
            <person name="Cannon C."/>
            <person name="Castanera R."/>
            <person name="Culley D."/>
            <person name="Daum C."/>
            <person name="Ezra D."/>
            <person name="Gonzalez J."/>
            <person name="Henrissat B."/>
            <person name="Kuo A."/>
            <person name="Liang C."/>
            <person name="Lipzen A."/>
            <person name="Lutzoni F."/>
            <person name="Magnuson J."/>
            <person name="Mondo S."/>
            <person name="Nolan M."/>
            <person name="Ohm R."/>
            <person name="Pangilinan J."/>
            <person name="Park H.-J."/>
            <person name="Ramirez L."/>
            <person name="Alfaro M."/>
            <person name="Sun H."/>
            <person name="Tritt A."/>
            <person name="Yoshinaga Y."/>
            <person name="Zwiers L.-H."/>
            <person name="Turgeon B."/>
            <person name="Goodwin S."/>
            <person name="Spatafora J."/>
            <person name="Crous P."/>
            <person name="Grigoriev I."/>
        </authorList>
    </citation>
    <scope>NUCLEOTIDE SEQUENCE</scope>
    <source>
        <strain evidence="1">CBS 110217</strain>
    </source>
</reference>
<dbReference type="AlphaFoldDB" id="A0A9P4LNT3"/>
<evidence type="ECO:0000313" key="2">
    <source>
        <dbReference type="Proteomes" id="UP000799777"/>
    </source>
</evidence>
<accession>A0A9P4LNT3</accession>
<dbReference type="Proteomes" id="UP000799777">
    <property type="component" value="Unassembled WGS sequence"/>
</dbReference>